<feature type="compositionally biased region" description="Basic residues" evidence="1">
    <location>
        <begin position="135"/>
        <end position="147"/>
    </location>
</feature>
<evidence type="ECO:0008006" key="5">
    <source>
        <dbReference type="Google" id="ProtNLM"/>
    </source>
</evidence>
<evidence type="ECO:0000256" key="2">
    <source>
        <dbReference type="SAM" id="SignalP"/>
    </source>
</evidence>
<evidence type="ECO:0000256" key="1">
    <source>
        <dbReference type="SAM" id="MobiDB-lite"/>
    </source>
</evidence>
<organism evidence="3 4">
    <name type="scientific">Thiopseudomonas acetoxidans</name>
    <dbReference type="NCBI Taxonomy" id="3041622"/>
    <lineage>
        <taxon>Bacteria</taxon>
        <taxon>Pseudomonadati</taxon>
        <taxon>Pseudomonadota</taxon>
        <taxon>Gammaproteobacteria</taxon>
        <taxon>Pseudomonadales</taxon>
        <taxon>Pseudomonadaceae</taxon>
        <taxon>Thiopseudomonas</taxon>
    </lineage>
</organism>
<feature type="signal peptide" evidence="2">
    <location>
        <begin position="1"/>
        <end position="21"/>
    </location>
</feature>
<feature type="region of interest" description="Disordered" evidence="1">
    <location>
        <begin position="24"/>
        <end position="85"/>
    </location>
</feature>
<dbReference type="Proteomes" id="UP001241056">
    <property type="component" value="Unassembled WGS sequence"/>
</dbReference>
<protein>
    <recommendedName>
        <fullName evidence="5">DUF4890 domain-containing protein</fullName>
    </recommendedName>
</protein>
<evidence type="ECO:0000313" key="4">
    <source>
        <dbReference type="Proteomes" id="UP001241056"/>
    </source>
</evidence>
<feature type="compositionally biased region" description="Polar residues" evidence="1">
    <location>
        <begin position="32"/>
        <end position="47"/>
    </location>
</feature>
<comment type="caution">
    <text evidence="3">The sequence shown here is derived from an EMBL/GenBank/DDBJ whole genome shotgun (WGS) entry which is preliminary data.</text>
</comment>
<dbReference type="RefSeq" id="WP_289410110.1">
    <property type="nucleotide sequence ID" value="NZ_JAUCDY010000003.1"/>
</dbReference>
<dbReference type="EMBL" id="JAUCDY010000003">
    <property type="protein sequence ID" value="MDM7857456.1"/>
    <property type="molecule type" value="Genomic_DNA"/>
</dbReference>
<evidence type="ECO:0000313" key="3">
    <source>
        <dbReference type="EMBL" id="MDM7857456.1"/>
    </source>
</evidence>
<feature type="chain" id="PRO_5047453053" description="DUF4890 domain-containing protein" evidence="2">
    <location>
        <begin position="22"/>
        <end position="155"/>
    </location>
</feature>
<reference evidence="3 4" key="1">
    <citation type="submission" date="2023-06" db="EMBL/GenBank/DDBJ databases">
        <title>Thiopseudomonas sp. CY1220 draft genome sequence.</title>
        <authorList>
            <person name="Zhao G."/>
            <person name="An M."/>
        </authorList>
    </citation>
    <scope>NUCLEOTIDE SEQUENCE [LARGE SCALE GENOMIC DNA]</scope>
    <source>
        <strain evidence="3 4">CY1220</strain>
    </source>
</reference>
<accession>A0ABT7SMN9</accession>
<proteinExistence type="predicted"/>
<feature type="compositionally biased region" description="Basic and acidic residues" evidence="1">
    <location>
        <begin position="112"/>
        <end position="123"/>
    </location>
</feature>
<feature type="region of interest" description="Disordered" evidence="1">
    <location>
        <begin position="108"/>
        <end position="155"/>
    </location>
</feature>
<sequence>MRIQLTALALAALLPFSALQAAETAKQPDAKAQQQELRQNYSGPRLNQEQRDKMQEMRQAHRQEQQKLYQQTWEKIPKKDRDAYDKKREQMLEKNRSQMRAILTPEQQKAFDQMREQKLERQKQNIGRVGQGKAGKNRQKNQYKMHRQYRDCDMY</sequence>
<feature type="compositionally biased region" description="Basic and acidic residues" evidence="1">
    <location>
        <begin position="75"/>
        <end position="85"/>
    </location>
</feature>
<feature type="compositionally biased region" description="Basic and acidic residues" evidence="1">
    <location>
        <begin position="48"/>
        <end position="65"/>
    </location>
</feature>
<gene>
    <name evidence="3" type="ORF">QEZ41_04090</name>
</gene>
<name>A0ABT7SMN9_9GAMM</name>
<keyword evidence="2" id="KW-0732">Signal</keyword>
<keyword evidence="4" id="KW-1185">Reference proteome</keyword>